<feature type="region of interest" description="Disordered" evidence="2">
    <location>
        <begin position="273"/>
        <end position="308"/>
    </location>
</feature>
<protein>
    <submittedName>
        <fullName evidence="3">Uncharacterized protein</fullName>
    </submittedName>
</protein>
<reference evidence="3" key="1">
    <citation type="submission" date="2021-01" db="EMBL/GenBank/DDBJ databases">
        <authorList>
            <person name="Corre E."/>
            <person name="Pelletier E."/>
            <person name="Niang G."/>
            <person name="Scheremetjew M."/>
            <person name="Finn R."/>
            <person name="Kale V."/>
            <person name="Holt S."/>
            <person name="Cochrane G."/>
            <person name="Meng A."/>
            <person name="Brown T."/>
            <person name="Cohen L."/>
        </authorList>
    </citation>
    <scope>NUCLEOTIDE SEQUENCE</scope>
    <source>
        <strain evidence="3">CCMP325</strain>
    </source>
</reference>
<evidence type="ECO:0000313" key="3">
    <source>
        <dbReference type="EMBL" id="CAD8486994.1"/>
    </source>
</evidence>
<proteinExistence type="predicted"/>
<dbReference type="EMBL" id="HBEO01017705">
    <property type="protein sequence ID" value="CAD8486994.1"/>
    <property type="molecule type" value="Transcribed_RNA"/>
</dbReference>
<evidence type="ECO:0000256" key="1">
    <source>
        <dbReference type="SAM" id="Coils"/>
    </source>
</evidence>
<feature type="compositionally biased region" description="Low complexity" evidence="2">
    <location>
        <begin position="89"/>
        <end position="105"/>
    </location>
</feature>
<organism evidence="3">
    <name type="scientific">Hanusia phi</name>
    <dbReference type="NCBI Taxonomy" id="3032"/>
    <lineage>
        <taxon>Eukaryota</taxon>
        <taxon>Cryptophyceae</taxon>
        <taxon>Pyrenomonadales</taxon>
        <taxon>Geminigeraceae</taxon>
        <taxon>Hanusia</taxon>
    </lineage>
</organism>
<feature type="region of interest" description="Disordered" evidence="2">
    <location>
        <begin position="72"/>
        <end position="105"/>
    </location>
</feature>
<feature type="coiled-coil region" evidence="1">
    <location>
        <begin position="446"/>
        <end position="473"/>
    </location>
</feature>
<accession>A0A7S0EJJ4</accession>
<dbReference type="AlphaFoldDB" id="A0A7S0EJJ4"/>
<gene>
    <name evidence="3" type="ORF">HPHI1048_LOCUS12041</name>
</gene>
<evidence type="ECO:0000256" key="2">
    <source>
        <dbReference type="SAM" id="MobiDB-lite"/>
    </source>
</evidence>
<sequence>MQAKTPNDNTRTLGHTQNMFEVLDELDKICADMPELLRRKPSKRTIPRSIDQTAQRGRAAVPAYYHNRILQDKVAGSRRSPGDTKHRSLSSMSVFSPSDSSESPPIIQDLSVSRDDLWQHEQHADNEIGCRTKQMDGWVIRSWDESSGKESVDRYLSLDSMLTKPGPLKPEMNQRRAPRLSKLSASSTQGLLKLSAFKESLKITEGMINGKEEPVTLSKNTKSHRFVNLETWTKKVSKSMGFHCDVQLMEEQMKSFGRLIVDELAKAHARVRMKSLSDQRKERNKENIASFRSSKPSCAADEEDATEEEEDEVQRVLGSLEEGPGADSLSEQALRDEGLLLLDSAENHVEVTRVAVQLLFELARMLQDQIGQPILDLANTLRRSIYSSSFAIKNDPAELSAPISSPIVEDPFSSHSQQDRALFEEVAYFDLIKRKDSWSESLPGEMERLSVELKGLVSELRALKDTCAELEKKVQRPSDEVKRVYKENEQLLKDNQRWFEKFKEATSAHLEAVAIIQKVSQQRDILVAENDVLTAKISELDPHHTAIDSRLKAAMATGSDISLYPNKHTEMEEDAVRSSRTEQQEDEVDWIDSSAVQVSRVKLPMLKHNQSIVGRLAMNLTSLAEAIGEDDG</sequence>
<name>A0A7S0EJJ4_9CRYP</name>
<keyword evidence="1" id="KW-0175">Coiled coil</keyword>
<feature type="compositionally biased region" description="Basic and acidic residues" evidence="2">
    <location>
        <begin position="275"/>
        <end position="286"/>
    </location>
</feature>
<feature type="region of interest" description="Disordered" evidence="2">
    <location>
        <begin position="163"/>
        <end position="183"/>
    </location>
</feature>